<dbReference type="EMBL" id="GG662368">
    <property type="protein sequence ID" value="EAS05500.2"/>
    <property type="molecule type" value="Genomic_DNA"/>
</dbReference>
<keyword evidence="6" id="KW-1185">Reference proteome</keyword>
<dbReference type="OrthoDB" id="435621at2759"/>
<dbReference type="GO" id="GO:0006511">
    <property type="term" value="P:ubiquitin-dependent protein catabolic process"/>
    <property type="evidence" value="ECO:0007669"/>
    <property type="project" value="InterPro"/>
</dbReference>
<dbReference type="InterPro" id="IPR036317">
    <property type="entry name" value="Cullin_homology_sf"/>
</dbReference>
<dbReference type="SMART" id="SM00884">
    <property type="entry name" value="Cullin_Nedd8"/>
    <property type="match status" value="1"/>
</dbReference>
<dbReference type="eggNOG" id="KOG2284">
    <property type="taxonomic scope" value="Eukaryota"/>
</dbReference>
<dbReference type="Gene3D" id="1.20.1310.10">
    <property type="entry name" value="Cullin Repeats"/>
    <property type="match status" value="2"/>
</dbReference>
<dbReference type="InterPro" id="IPR016158">
    <property type="entry name" value="Cullin_homology"/>
</dbReference>
<comment type="similarity">
    <text evidence="1 2 3">Belongs to the cullin family.</text>
</comment>
<dbReference type="AlphaFoldDB" id="Q24CG0"/>
<dbReference type="InterPro" id="IPR036388">
    <property type="entry name" value="WH-like_DNA-bd_sf"/>
</dbReference>
<dbReference type="InterPro" id="IPR059120">
    <property type="entry name" value="Cullin-like_AB"/>
</dbReference>
<dbReference type="SUPFAM" id="SSF74788">
    <property type="entry name" value="Cullin repeat-like"/>
    <property type="match status" value="1"/>
</dbReference>
<dbReference type="GeneID" id="7828595"/>
<dbReference type="InterPro" id="IPR001373">
    <property type="entry name" value="Cullin_N"/>
</dbReference>
<organism evidence="5 6">
    <name type="scientific">Tetrahymena thermophila (strain SB210)</name>
    <dbReference type="NCBI Taxonomy" id="312017"/>
    <lineage>
        <taxon>Eukaryota</taxon>
        <taxon>Sar</taxon>
        <taxon>Alveolata</taxon>
        <taxon>Ciliophora</taxon>
        <taxon>Intramacronucleata</taxon>
        <taxon>Oligohymenophorea</taxon>
        <taxon>Hymenostomatida</taxon>
        <taxon>Tetrahymenina</taxon>
        <taxon>Tetrahymenidae</taxon>
        <taxon>Tetrahymena</taxon>
    </lineage>
</organism>
<dbReference type="SUPFAM" id="SSF46785">
    <property type="entry name" value="Winged helix' DNA-binding domain"/>
    <property type="match status" value="1"/>
</dbReference>
<proteinExistence type="inferred from homology"/>
<dbReference type="InterPro" id="IPR036390">
    <property type="entry name" value="WH_DNA-bd_sf"/>
</dbReference>
<gene>
    <name evidence="5" type="ORF">TTHERM_00930810</name>
</gene>
<dbReference type="RefSeq" id="XP_001025745.2">
    <property type="nucleotide sequence ID" value="XM_001025745.2"/>
</dbReference>
<dbReference type="Pfam" id="PF26557">
    <property type="entry name" value="Cullin_AB"/>
    <property type="match status" value="1"/>
</dbReference>
<dbReference type="Gene3D" id="3.30.230.130">
    <property type="entry name" value="Cullin, Chain C, Domain 2"/>
    <property type="match status" value="1"/>
</dbReference>
<dbReference type="InterPro" id="IPR019559">
    <property type="entry name" value="Cullin_neddylation_domain"/>
</dbReference>
<name>Q24CG0_TETTS</name>
<evidence type="ECO:0000256" key="3">
    <source>
        <dbReference type="RuleBase" id="RU003829"/>
    </source>
</evidence>
<dbReference type="InterPro" id="IPR045093">
    <property type="entry name" value="Cullin"/>
</dbReference>
<evidence type="ECO:0000256" key="1">
    <source>
        <dbReference type="ARBA" id="ARBA00006019"/>
    </source>
</evidence>
<feature type="domain" description="Cullin family profile" evidence="4">
    <location>
        <begin position="368"/>
        <end position="592"/>
    </location>
</feature>
<dbReference type="STRING" id="312017.Q24CG0"/>
<dbReference type="Pfam" id="PF10557">
    <property type="entry name" value="Cullin_Nedd8"/>
    <property type="match status" value="1"/>
</dbReference>
<dbReference type="HOGENOM" id="CLU_380154_0_0_1"/>
<accession>Q24CG0</accession>
<dbReference type="KEGG" id="tet:TTHERM_00930810"/>
<evidence type="ECO:0000313" key="6">
    <source>
        <dbReference type="Proteomes" id="UP000009168"/>
    </source>
</evidence>
<dbReference type="SUPFAM" id="SSF75632">
    <property type="entry name" value="Cullin homology domain"/>
    <property type="match status" value="1"/>
</dbReference>
<dbReference type="PANTHER" id="PTHR11932">
    <property type="entry name" value="CULLIN"/>
    <property type="match status" value="1"/>
</dbReference>
<dbReference type="Proteomes" id="UP000009168">
    <property type="component" value="Unassembled WGS sequence"/>
</dbReference>
<evidence type="ECO:0000256" key="2">
    <source>
        <dbReference type="PROSITE-ProRule" id="PRU00330"/>
    </source>
</evidence>
<protein>
    <submittedName>
        <fullName evidence="5">Cullin family protein</fullName>
    </submittedName>
</protein>
<sequence length="724" mass="86582">MSVFQPISEEATKYTLNQATKLLEKVTCSFRTGKIDENSFYEFFKLSAQIRSSNYFKLILAWHYEQILNFVNAIKADLQSNINLEVEEQIKLISKYYSCFQIFVVQIKQFLLSIEDFLYKTQLWTTVFKKSFEYFRKEFEGLKEIMIEKIFKLIEKARTNYVIPNEELSRVIQIIIDLDFKKDIKIERDLKNNELRVISDSSTDNSKNYIQLFKNPFLEKTKNHFQKLASLWAGMNDVEYFNLALQYIKREEEICYPLLINNTKETIMDALQLKSRLQLYYQQKIFKPVFESAQKKITDYQSEEKNKAYSKKNFRDLNQKIATEWVHDLIQTKKYVEKQIPNEDLLFNLAHQEAIDKTFQYCLTEFKNASQLLLLYCDYFMKQNLSDEEYERRQADFNTIFVYMQSKDEFLQYYQQALCKRLICFNFKSIDAEYKMVTQFKNSIGVHTTVIRFQNMLTDLKINEQYNKEKFQNDVLKIYILSSVAWPLLRNEQDNIIFPSSFVGLINQFTYQYNQIYNKRKIYWLLNEGSAEINFISDNMDNFGGKYILRTTSYQMLILMKMNEKDQFTVKDLMDQTGINKYSFDSNLKQLIKLKILNCSENDKYTEFSEIKINTQFYSTKKSILCLPHASVSTQQDDSNISSIQTTVEQERTQIIKAYLVKIMKIRKVMAHNDLIKECVELIKKCSRTFEPCFLHIKNCIENLIEQEYIKRIENDYKKYQYVQ</sequence>
<dbReference type="InterPro" id="IPR016159">
    <property type="entry name" value="Cullin_repeat-like_dom_sf"/>
</dbReference>
<dbReference type="Gene3D" id="1.10.10.10">
    <property type="entry name" value="Winged helix-like DNA-binding domain superfamily/Winged helix DNA-binding domain"/>
    <property type="match status" value="1"/>
</dbReference>
<reference evidence="6" key="1">
    <citation type="journal article" date="2006" name="PLoS Biol.">
        <title>Macronuclear genome sequence of the ciliate Tetrahymena thermophila, a model eukaryote.</title>
        <authorList>
            <person name="Eisen J.A."/>
            <person name="Coyne R.S."/>
            <person name="Wu M."/>
            <person name="Wu D."/>
            <person name="Thiagarajan M."/>
            <person name="Wortman J.R."/>
            <person name="Badger J.H."/>
            <person name="Ren Q."/>
            <person name="Amedeo P."/>
            <person name="Jones K.M."/>
            <person name="Tallon L.J."/>
            <person name="Delcher A.L."/>
            <person name="Salzberg S.L."/>
            <person name="Silva J.C."/>
            <person name="Haas B.J."/>
            <person name="Majoros W.H."/>
            <person name="Farzad M."/>
            <person name="Carlton J.M."/>
            <person name="Smith R.K. Jr."/>
            <person name="Garg J."/>
            <person name="Pearlman R.E."/>
            <person name="Karrer K.M."/>
            <person name="Sun L."/>
            <person name="Manning G."/>
            <person name="Elde N.C."/>
            <person name="Turkewitz A.P."/>
            <person name="Asai D.J."/>
            <person name="Wilkes D.E."/>
            <person name="Wang Y."/>
            <person name="Cai H."/>
            <person name="Collins K."/>
            <person name="Stewart B.A."/>
            <person name="Lee S.R."/>
            <person name="Wilamowska K."/>
            <person name="Weinberg Z."/>
            <person name="Ruzzo W.L."/>
            <person name="Wloga D."/>
            <person name="Gaertig J."/>
            <person name="Frankel J."/>
            <person name="Tsao C.-C."/>
            <person name="Gorovsky M.A."/>
            <person name="Keeling P.J."/>
            <person name="Waller R.F."/>
            <person name="Patron N.J."/>
            <person name="Cherry J.M."/>
            <person name="Stover N.A."/>
            <person name="Krieger C.J."/>
            <person name="del Toro C."/>
            <person name="Ryder H.F."/>
            <person name="Williamson S.C."/>
            <person name="Barbeau R.A."/>
            <person name="Hamilton E.P."/>
            <person name="Orias E."/>
        </authorList>
    </citation>
    <scope>NUCLEOTIDE SEQUENCE [LARGE SCALE GENOMIC DNA]</scope>
    <source>
        <strain evidence="6">SB210</strain>
    </source>
</reference>
<dbReference type="PROSITE" id="PS50069">
    <property type="entry name" value="CULLIN_2"/>
    <property type="match status" value="1"/>
</dbReference>
<dbReference type="InParanoid" id="Q24CG0"/>
<evidence type="ECO:0000259" key="4">
    <source>
        <dbReference type="PROSITE" id="PS50069"/>
    </source>
</evidence>
<dbReference type="SMART" id="SM00182">
    <property type="entry name" value="CULLIN"/>
    <property type="match status" value="1"/>
</dbReference>
<evidence type="ECO:0000313" key="5">
    <source>
        <dbReference type="EMBL" id="EAS05500.2"/>
    </source>
</evidence>
<dbReference type="Pfam" id="PF00888">
    <property type="entry name" value="Cullin"/>
    <property type="match status" value="2"/>
</dbReference>
<dbReference type="GO" id="GO:0031625">
    <property type="term" value="F:ubiquitin protein ligase binding"/>
    <property type="evidence" value="ECO:0007669"/>
    <property type="project" value="InterPro"/>
</dbReference>